<organism evidence="4 5">
    <name type="scientific">Apiospora rasikravindrae</name>
    <dbReference type="NCBI Taxonomy" id="990691"/>
    <lineage>
        <taxon>Eukaryota</taxon>
        <taxon>Fungi</taxon>
        <taxon>Dikarya</taxon>
        <taxon>Ascomycota</taxon>
        <taxon>Pezizomycotina</taxon>
        <taxon>Sordariomycetes</taxon>
        <taxon>Xylariomycetidae</taxon>
        <taxon>Amphisphaeriales</taxon>
        <taxon>Apiosporaceae</taxon>
        <taxon>Apiospora</taxon>
    </lineage>
</organism>
<evidence type="ECO:0000313" key="5">
    <source>
        <dbReference type="Proteomes" id="UP001444661"/>
    </source>
</evidence>
<reference evidence="4 5" key="1">
    <citation type="submission" date="2023-01" db="EMBL/GenBank/DDBJ databases">
        <title>Analysis of 21 Apiospora genomes using comparative genomics revels a genus with tremendous synthesis potential of carbohydrate active enzymes and secondary metabolites.</title>
        <authorList>
            <person name="Sorensen T."/>
        </authorList>
    </citation>
    <scope>NUCLEOTIDE SEQUENCE [LARGE SCALE GENOMIC DNA]</scope>
    <source>
        <strain evidence="4 5">CBS 33761</strain>
    </source>
</reference>
<proteinExistence type="predicted"/>
<evidence type="ECO:0000256" key="2">
    <source>
        <dbReference type="PROSITE-ProRule" id="PRU00023"/>
    </source>
</evidence>
<dbReference type="Pfam" id="PF00023">
    <property type="entry name" value="Ank"/>
    <property type="match status" value="1"/>
</dbReference>
<dbReference type="Proteomes" id="UP001444661">
    <property type="component" value="Unassembled WGS sequence"/>
</dbReference>
<feature type="domain" description="Nephrocystin 3-like N-terminal" evidence="3">
    <location>
        <begin position="62"/>
        <end position="202"/>
    </location>
</feature>
<dbReference type="Gene3D" id="1.25.40.20">
    <property type="entry name" value="Ankyrin repeat-containing domain"/>
    <property type="match status" value="2"/>
</dbReference>
<dbReference type="SUPFAM" id="SSF52540">
    <property type="entry name" value="P-loop containing nucleoside triphosphate hydrolases"/>
    <property type="match status" value="1"/>
</dbReference>
<dbReference type="SMART" id="SM00248">
    <property type="entry name" value="ANK"/>
    <property type="match status" value="5"/>
</dbReference>
<keyword evidence="2" id="KW-0040">ANK repeat</keyword>
<evidence type="ECO:0000256" key="1">
    <source>
        <dbReference type="ARBA" id="ARBA00022737"/>
    </source>
</evidence>
<dbReference type="PANTHER" id="PTHR10039:SF5">
    <property type="entry name" value="NACHT DOMAIN-CONTAINING PROTEIN"/>
    <property type="match status" value="1"/>
</dbReference>
<dbReference type="InterPro" id="IPR027417">
    <property type="entry name" value="P-loop_NTPase"/>
</dbReference>
<dbReference type="Gene3D" id="3.40.50.300">
    <property type="entry name" value="P-loop containing nucleotide triphosphate hydrolases"/>
    <property type="match status" value="1"/>
</dbReference>
<dbReference type="InterPro" id="IPR036770">
    <property type="entry name" value="Ankyrin_rpt-contain_sf"/>
</dbReference>
<dbReference type="InterPro" id="IPR002110">
    <property type="entry name" value="Ankyrin_rpt"/>
</dbReference>
<sequence length="793" mass="88818">MSPIKNTESRNIGECFSSRCDFLRWMLDRLALRRRTRKPVAGFSRNPNISGGRRTTECTIQGGFLWIKGKPGAGKSTMMKFLLDQAHRTKKGQTIISFFFNARGSDLEKSTLGLYRSLLVQLLKSYPDLQHILDRVRNNHQWTIESLQKLLEESIESLNRAPLMCFIDALDECQMEQVRDMIEYFSGLCEAGNRIHICFASRHYPHITITNGRSIILEDKEQHRQDIASYIDSALRIGAGKLTEEIKSGLQEKASGVFMWVVLVVDILNRECDAGQRHRLRARLRQIPGDLHTLFRDILTRDKNNKPGLLLCIQWVLFARQPLSPRQLYFAILSGLEPESLADCHTDEITDDDVAKFVLDNPKGLAEATKSKLPTIQFIHESVRDFLLKDNGLKTIWPDAGMNVEGQSHQELKQACLVYMASEPVSYHGDPLPKFKASSAEMNQRREDVNNQVSLLEYANQSILFHANMAATYGYRQADFLTSFPLTKWIMYHNLFQRHQIRRYTPAASLCYILAEGNHGALIRTQHVSQSCFHVEQERYGTPLFAALATKSTDALQALIEGQQLGEMANSSLENVQIQASDYEDWCGVFSRSFSFSSQKGVVTHLVEAGDVKLLKVLCTTEHFDFRSKDKMGLPPLLYAADKGHVDIAKLLIERGADVDAAGSSGWTPLTLALDRGHIDMARLLIERGADVNTTGSSGRTPLTRALDGGHADVARLLIERGADVNSAGSFGRTPLTRASDRGHIDVTRLLIERGADVNAADSSGWTPLIWASNGGHIDVARLLIERGADRNA</sequence>
<comment type="caution">
    <text evidence="4">The sequence shown here is derived from an EMBL/GenBank/DDBJ whole genome shotgun (WGS) entry which is preliminary data.</text>
</comment>
<dbReference type="Pfam" id="PF12796">
    <property type="entry name" value="Ank_2"/>
    <property type="match status" value="2"/>
</dbReference>
<name>A0ABR1RML2_9PEZI</name>
<accession>A0ABR1RML2</accession>
<dbReference type="PROSITE" id="PS50088">
    <property type="entry name" value="ANK_REPEAT"/>
    <property type="match status" value="5"/>
</dbReference>
<protein>
    <submittedName>
        <fullName evidence="4">NB-ARC and ankyrin domain protein</fullName>
    </submittedName>
</protein>
<feature type="repeat" description="ANK" evidence="2">
    <location>
        <begin position="698"/>
        <end position="730"/>
    </location>
</feature>
<dbReference type="SUPFAM" id="SSF48403">
    <property type="entry name" value="Ankyrin repeat"/>
    <property type="match status" value="1"/>
</dbReference>
<feature type="repeat" description="ANK" evidence="2">
    <location>
        <begin position="731"/>
        <end position="763"/>
    </location>
</feature>
<dbReference type="InterPro" id="IPR056884">
    <property type="entry name" value="NPHP3-like_N"/>
</dbReference>
<dbReference type="PROSITE" id="PS50297">
    <property type="entry name" value="ANK_REP_REGION"/>
    <property type="match status" value="5"/>
</dbReference>
<dbReference type="PRINTS" id="PR01415">
    <property type="entry name" value="ANKYRIN"/>
</dbReference>
<feature type="repeat" description="ANK" evidence="2">
    <location>
        <begin position="764"/>
        <end position="793"/>
    </location>
</feature>
<dbReference type="Pfam" id="PF24883">
    <property type="entry name" value="NPHP3_N"/>
    <property type="match status" value="1"/>
</dbReference>
<evidence type="ECO:0000313" key="4">
    <source>
        <dbReference type="EMBL" id="KAK8016092.1"/>
    </source>
</evidence>
<dbReference type="EMBL" id="JAQQWK010000014">
    <property type="protein sequence ID" value="KAK8016092.1"/>
    <property type="molecule type" value="Genomic_DNA"/>
</dbReference>
<feature type="repeat" description="ANK" evidence="2">
    <location>
        <begin position="665"/>
        <end position="697"/>
    </location>
</feature>
<feature type="repeat" description="ANK" evidence="2">
    <location>
        <begin position="632"/>
        <end position="664"/>
    </location>
</feature>
<evidence type="ECO:0000259" key="3">
    <source>
        <dbReference type="Pfam" id="PF24883"/>
    </source>
</evidence>
<dbReference type="PANTHER" id="PTHR10039">
    <property type="entry name" value="AMELOGENIN"/>
    <property type="match status" value="1"/>
</dbReference>
<keyword evidence="5" id="KW-1185">Reference proteome</keyword>
<keyword evidence="1" id="KW-0677">Repeat</keyword>
<gene>
    <name evidence="4" type="ORF">PG993_014281</name>
</gene>